<feature type="transmembrane region" description="Helical" evidence="6">
    <location>
        <begin position="63"/>
        <end position="82"/>
    </location>
</feature>
<feature type="transmembrane region" description="Helical" evidence="6">
    <location>
        <begin position="32"/>
        <end position="51"/>
    </location>
</feature>
<dbReference type="Pfam" id="PF13567">
    <property type="entry name" value="DUF4131"/>
    <property type="match status" value="1"/>
</dbReference>
<feature type="domain" description="ComEC/Rec2-related protein" evidence="7">
    <location>
        <begin position="219"/>
        <end position="496"/>
    </location>
</feature>
<dbReference type="PANTHER" id="PTHR30619">
    <property type="entry name" value="DNA INTERNALIZATION/COMPETENCE PROTEIN COMEC/REC2"/>
    <property type="match status" value="1"/>
</dbReference>
<gene>
    <name evidence="9" type="ORF">A3I86_00880</name>
</gene>
<name>A0A1G2UGI7_9BACT</name>
<feature type="transmembrane region" description="Helical" evidence="6">
    <location>
        <begin position="384"/>
        <end position="403"/>
    </location>
</feature>
<dbReference type="Pfam" id="PF03772">
    <property type="entry name" value="Competence"/>
    <property type="match status" value="1"/>
</dbReference>
<dbReference type="AlphaFoldDB" id="A0A1G2UGI7"/>
<evidence type="ECO:0000256" key="5">
    <source>
        <dbReference type="ARBA" id="ARBA00023136"/>
    </source>
</evidence>
<feature type="transmembrane region" description="Helical" evidence="6">
    <location>
        <begin position="7"/>
        <end position="26"/>
    </location>
</feature>
<feature type="transmembrane region" description="Helical" evidence="6">
    <location>
        <begin position="277"/>
        <end position="297"/>
    </location>
</feature>
<dbReference type="InterPro" id="IPR025405">
    <property type="entry name" value="DUF4131"/>
</dbReference>
<organism evidence="9 10">
    <name type="scientific">Candidatus Zambryskibacteria bacterium RIFCSPLOWO2_02_FULL_39_14</name>
    <dbReference type="NCBI Taxonomy" id="1802769"/>
    <lineage>
        <taxon>Bacteria</taxon>
        <taxon>Candidatus Zambryskiibacteriota</taxon>
    </lineage>
</organism>
<feature type="transmembrane region" description="Helical" evidence="6">
    <location>
        <begin position="444"/>
        <end position="463"/>
    </location>
</feature>
<evidence type="ECO:0000259" key="7">
    <source>
        <dbReference type="Pfam" id="PF03772"/>
    </source>
</evidence>
<evidence type="ECO:0000256" key="3">
    <source>
        <dbReference type="ARBA" id="ARBA00022692"/>
    </source>
</evidence>
<feature type="transmembrane region" description="Helical" evidence="6">
    <location>
        <begin position="328"/>
        <end position="347"/>
    </location>
</feature>
<evidence type="ECO:0008006" key="11">
    <source>
        <dbReference type="Google" id="ProtNLM"/>
    </source>
</evidence>
<dbReference type="NCBIfam" id="TIGR00360">
    <property type="entry name" value="ComEC_N-term"/>
    <property type="match status" value="1"/>
</dbReference>
<dbReference type="InterPro" id="IPR052159">
    <property type="entry name" value="Competence_DNA_uptake"/>
</dbReference>
<proteinExistence type="predicted"/>
<keyword evidence="5 6" id="KW-0472">Membrane</keyword>
<comment type="subcellular location">
    <subcellularLocation>
        <location evidence="1">Cell membrane</location>
        <topology evidence="1">Multi-pass membrane protein</topology>
    </subcellularLocation>
</comment>
<dbReference type="EMBL" id="MHWM01000028">
    <property type="protein sequence ID" value="OHB08270.1"/>
    <property type="molecule type" value="Genomic_DNA"/>
</dbReference>
<dbReference type="PANTHER" id="PTHR30619:SF7">
    <property type="entry name" value="BETA-LACTAMASE DOMAIN PROTEIN"/>
    <property type="match status" value="1"/>
</dbReference>
<evidence type="ECO:0000256" key="4">
    <source>
        <dbReference type="ARBA" id="ARBA00022989"/>
    </source>
</evidence>
<feature type="transmembrane region" description="Helical" evidence="6">
    <location>
        <begin position="353"/>
        <end position="372"/>
    </location>
</feature>
<evidence type="ECO:0000256" key="2">
    <source>
        <dbReference type="ARBA" id="ARBA00022475"/>
    </source>
</evidence>
<keyword evidence="4 6" id="KW-1133">Transmembrane helix</keyword>
<protein>
    <recommendedName>
        <fullName evidence="11">ComEC/Rec2-related protein domain-containing protein</fullName>
    </recommendedName>
</protein>
<evidence type="ECO:0000259" key="8">
    <source>
        <dbReference type="Pfam" id="PF13567"/>
    </source>
</evidence>
<keyword evidence="3 6" id="KW-0812">Transmembrane</keyword>
<evidence type="ECO:0000256" key="1">
    <source>
        <dbReference type="ARBA" id="ARBA00004651"/>
    </source>
</evidence>
<evidence type="ECO:0000313" key="9">
    <source>
        <dbReference type="EMBL" id="OHB08270.1"/>
    </source>
</evidence>
<feature type="transmembrane region" description="Helical" evidence="6">
    <location>
        <begin position="415"/>
        <end position="437"/>
    </location>
</feature>
<dbReference type="Proteomes" id="UP000177096">
    <property type="component" value="Unassembled WGS sequence"/>
</dbReference>
<reference evidence="9 10" key="1">
    <citation type="journal article" date="2016" name="Nat. Commun.">
        <title>Thousands of microbial genomes shed light on interconnected biogeochemical processes in an aquifer system.</title>
        <authorList>
            <person name="Anantharaman K."/>
            <person name="Brown C.T."/>
            <person name="Hug L.A."/>
            <person name="Sharon I."/>
            <person name="Castelle C.J."/>
            <person name="Probst A.J."/>
            <person name="Thomas B.C."/>
            <person name="Singh A."/>
            <person name="Wilkins M.J."/>
            <person name="Karaoz U."/>
            <person name="Brodie E.L."/>
            <person name="Williams K.H."/>
            <person name="Hubbard S.S."/>
            <person name="Banfield J.F."/>
        </authorList>
    </citation>
    <scope>NUCLEOTIDE SEQUENCE [LARGE SCALE GENOMIC DNA]</scope>
</reference>
<dbReference type="InterPro" id="IPR004477">
    <property type="entry name" value="ComEC_N"/>
</dbReference>
<sequence>MVQKTAINLFSKCVFVFIFSFAFGILVSSFIFLSPILSVFVIFLGMVLFLAEKIHKRHVEKEVLFISLVLFSFGFGALRYSIKDFHESITPDSIGIVISEPEQRDNSTRFILLSDNGEKVLVNTDLYSDVSYGDRVSVEGKLEKPGIIESGDGGRPFDYEKYLSKDGIHHILSFTKVEIVSNGHGNPIKNFLFKIKQSFVSKTKEILVEPYASLLSGLLVSGKDAMPKSILEEFRRAGVIHIVVLSGYNVTIIAEFMRKFFENIFLLVRLSPHLSNFGGPQVASGASIIGIILFVLMTGAEATIVRASLMVLTVIVAKMFGRNYSAPRALLIAGFIMLLHNPKILVFDPSFQLSFLATLALIYVVPIVEKYLKVVPEKWGLRTTVSTTIATQLTVLPLLVYSVGDFSLVSLLANILILLLIPYTMFIGFIATIIAYLNSVLALPFTYIAYLLLNWILGVSSVLGNLSFASISVPSVSVWLIVLIYLFMVIFIKHWRSSVPQSASSNL</sequence>
<evidence type="ECO:0000313" key="10">
    <source>
        <dbReference type="Proteomes" id="UP000177096"/>
    </source>
</evidence>
<evidence type="ECO:0000256" key="6">
    <source>
        <dbReference type="SAM" id="Phobius"/>
    </source>
</evidence>
<feature type="transmembrane region" description="Helical" evidence="6">
    <location>
        <begin position="469"/>
        <end position="492"/>
    </location>
</feature>
<dbReference type="GO" id="GO:0005886">
    <property type="term" value="C:plasma membrane"/>
    <property type="evidence" value="ECO:0007669"/>
    <property type="project" value="UniProtKB-SubCell"/>
</dbReference>
<comment type="caution">
    <text evidence="9">The sequence shown here is derived from an EMBL/GenBank/DDBJ whole genome shotgun (WGS) entry which is preliminary data.</text>
</comment>
<feature type="domain" description="DUF4131" evidence="8">
    <location>
        <begin position="38"/>
        <end position="178"/>
    </location>
</feature>
<keyword evidence="2" id="KW-1003">Cell membrane</keyword>
<accession>A0A1G2UGI7</accession>